<dbReference type="SUPFAM" id="SSF51735">
    <property type="entry name" value="NAD(P)-binding Rossmann-fold domains"/>
    <property type="match status" value="1"/>
</dbReference>
<dbReference type="GO" id="GO:0016491">
    <property type="term" value="F:oxidoreductase activity"/>
    <property type="evidence" value="ECO:0007669"/>
    <property type="project" value="UniProtKB-KW"/>
</dbReference>
<proteinExistence type="inferred from homology"/>
<dbReference type="Gene3D" id="3.40.50.720">
    <property type="entry name" value="NAD(P)-binding Rossmann-like Domain"/>
    <property type="match status" value="1"/>
</dbReference>
<evidence type="ECO:0000313" key="4">
    <source>
        <dbReference type="Proteomes" id="UP000472676"/>
    </source>
</evidence>
<dbReference type="PANTHER" id="PTHR43639">
    <property type="entry name" value="OXIDOREDUCTASE, SHORT-CHAIN DEHYDROGENASE/REDUCTASE FAMILY (AFU_ORTHOLOGUE AFUA_5G02870)"/>
    <property type="match status" value="1"/>
</dbReference>
<name>A0A6M2BPI7_9GAMM</name>
<accession>A0A6M2BPI7</accession>
<dbReference type="InterPro" id="IPR002347">
    <property type="entry name" value="SDR_fam"/>
</dbReference>
<dbReference type="CDD" id="cd05233">
    <property type="entry name" value="SDR_c"/>
    <property type="match status" value="1"/>
</dbReference>
<protein>
    <submittedName>
        <fullName evidence="3">SDR family oxidoreductase</fullName>
    </submittedName>
</protein>
<dbReference type="InterPro" id="IPR036291">
    <property type="entry name" value="NAD(P)-bd_dom_sf"/>
</dbReference>
<evidence type="ECO:0000256" key="1">
    <source>
        <dbReference type="ARBA" id="ARBA00006484"/>
    </source>
</evidence>
<keyword evidence="4" id="KW-1185">Reference proteome</keyword>
<organism evidence="3 4">
    <name type="scientific">Solimonas terrae</name>
    <dbReference type="NCBI Taxonomy" id="1396819"/>
    <lineage>
        <taxon>Bacteria</taxon>
        <taxon>Pseudomonadati</taxon>
        <taxon>Pseudomonadota</taxon>
        <taxon>Gammaproteobacteria</taxon>
        <taxon>Nevskiales</taxon>
        <taxon>Nevskiaceae</taxon>
        <taxon>Solimonas</taxon>
    </lineage>
</organism>
<gene>
    <name evidence="3" type="ORF">G7Y85_04245</name>
</gene>
<comment type="caution">
    <text evidence="3">The sequence shown here is derived from an EMBL/GenBank/DDBJ whole genome shotgun (WGS) entry which is preliminary data.</text>
</comment>
<dbReference type="Pfam" id="PF13561">
    <property type="entry name" value="adh_short_C2"/>
    <property type="match status" value="1"/>
</dbReference>
<reference evidence="3 4" key="1">
    <citation type="journal article" date="2014" name="Int. J. Syst. Evol. Microbiol.">
        <title>Solimonas terrae sp. nov., isolated from soil.</title>
        <authorList>
            <person name="Kim S.J."/>
            <person name="Moon J.Y."/>
            <person name="Weon H.Y."/>
            <person name="Ahn J.H."/>
            <person name="Chen W.M."/>
            <person name="Kwon S.W."/>
        </authorList>
    </citation>
    <scope>NUCLEOTIDE SEQUENCE [LARGE SCALE GENOMIC DNA]</scope>
    <source>
        <strain evidence="3 4">KIS83-12</strain>
    </source>
</reference>
<dbReference type="EMBL" id="JAAMOW010000002">
    <property type="protein sequence ID" value="NGY03963.1"/>
    <property type="molecule type" value="Genomic_DNA"/>
</dbReference>
<evidence type="ECO:0000256" key="2">
    <source>
        <dbReference type="ARBA" id="ARBA00023002"/>
    </source>
</evidence>
<dbReference type="Proteomes" id="UP000472676">
    <property type="component" value="Unassembled WGS sequence"/>
</dbReference>
<dbReference type="FunFam" id="3.40.50.720:FF:000084">
    <property type="entry name" value="Short-chain dehydrogenase reductase"/>
    <property type="match status" value="1"/>
</dbReference>
<comment type="similarity">
    <text evidence="1">Belongs to the short-chain dehydrogenases/reductases (SDR) family.</text>
</comment>
<sequence>MSQRFQGRTVLVTGGAAGLGRSFAEHFAAEGAQLLLLDIDRKGLDETAALLRARGTMCATYRVDLAVEAEIQAFAAQLIAEHPRLDVLVNNAGLAYGEIATGFTDLSQEKWLRYFAINSVAPVLLGQAVRPALAAAKGNVINITSMASYMPATAYGVTKATLASMTYAMATHFSADGIRVNGIAPGIMETPASKDSLPAETYARVQGSQMLKLHGVAEDIARLGLFLASDDARFITSEIVNCDAGNRMRGWRA</sequence>
<dbReference type="PANTHER" id="PTHR43639:SF1">
    <property type="entry name" value="SHORT-CHAIN DEHYDROGENASE_REDUCTASE FAMILY PROTEIN"/>
    <property type="match status" value="1"/>
</dbReference>
<evidence type="ECO:0000313" key="3">
    <source>
        <dbReference type="EMBL" id="NGY03963.1"/>
    </source>
</evidence>
<keyword evidence="2" id="KW-0560">Oxidoreductase</keyword>
<dbReference type="PRINTS" id="PR00080">
    <property type="entry name" value="SDRFAMILY"/>
</dbReference>
<dbReference type="PRINTS" id="PR00081">
    <property type="entry name" value="GDHRDH"/>
</dbReference>
<dbReference type="RefSeq" id="WP_166252302.1">
    <property type="nucleotide sequence ID" value="NZ_JAAMOW010000002.1"/>
</dbReference>
<dbReference type="AlphaFoldDB" id="A0A6M2BPI7"/>